<keyword evidence="1" id="KW-0813">Transport</keyword>
<dbReference type="Pfam" id="PF01152">
    <property type="entry name" value="Bac_globin"/>
    <property type="match status" value="1"/>
</dbReference>
<keyword evidence="2" id="KW-0349">Heme</keyword>
<evidence type="ECO:0000256" key="2">
    <source>
        <dbReference type="ARBA" id="ARBA00022617"/>
    </source>
</evidence>
<sequence>MQEIKKIETLEDIKLLVDEFYGRIRQDELLADIFNGVIEDQWPAHLEKMYTFWQTVLLKEHTYYGSPFTPHATLPVEKQHFERWLKLFHETLDAHFHGEKADEAKWRAERMAEMFLYKIKYYQENHSKPLL</sequence>
<protein>
    <submittedName>
        <fullName evidence="5">Group III truncated hemoglobin</fullName>
    </submittedName>
</protein>
<dbReference type="EMBL" id="JAHVHU010000003">
    <property type="protein sequence ID" value="MBY5956998.1"/>
    <property type="molecule type" value="Genomic_DNA"/>
</dbReference>
<evidence type="ECO:0000256" key="1">
    <source>
        <dbReference type="ARBA" id="ARBA00022448"/>
    </source>
</evidence>
<dbReference type="CDD" id="cd08916">
    <property type="entry name" value="TrHb3_P"/>
    <property type="match status" value="1"/>
</dbReference>
<dbReference type="AlphaFoldDB" id="A0A953L8W7"/>
<dbReference type="InterPro" id="IPR012292">
    <property type="entry name" value="Globin/Proto"/>
</dbReference>
<comment type="caution">
    <text evidence="5">The sequence shown here is derived from an EMBL/GenBank/DDBJ whole genome shotgun (WGS) entry which is preliminary data.</text>
</comment>
<keyword evidence="3" id="KW-0479">Metal-binding</keyword>
<dbReference type="SUPFAM" id="SSF46458">
    <property type="entry name" value="Globin-like"/>
    <property type="match status" value="1"/>
</dbReference>
<keyword evidence="4" id="KW-0408">Iron</keyword>
<organism evidence="5 6">
    <name type="scientific">Membranihabitans marinus</name>
    <dbReference type="NCBI Taxonomy" id="1227546"/>
    <lineage>
        <taxon>Bacteria</taxon>
        <taxon>Pseudomonadati</taxon>
        <taxon>Bacteroidota</taxon>
        <taxon>Saprospiria</taxon>
        <taxon>Saprospirales</taxon>
        <taxon>Saprospiraceae</taxon>
        <taxon>Membranihabitans</taxon>
    </lineage>
</organism>
<accession>A0A953L8W7</accession>
<dbReference type="RefSeq" id="WP_222578522.1">
    <property type="nucleotide sequence ID" value="NZ_JAHVHU010000003.1"/>
</dbReference>
<reference evidence="5" key="1">
    <citation type="submission" date="2021-06" db="EMBL/GenBank/DDBJ databases">
        <title>44 bacteria genomes isolated from Dapeng, Shenzhen.</title>
        <authorList>
            <person name="Zheng W."/>
            <person name="Yu S."/>
            <person name="Huang Y."/>
        </authorList>
    </citation>
    <scope>NUCLEOTIDE SEQUENCE</scope>
    <source>
        <strain evidence="5">DP5N28-2</strain>
    </source>
</reference>
<evidence type="ECO:0000313" key="5">
    <source>
        <dbReference type="EMBL" id="MBY5956998.1"/>
    </source>
</evidence>
<evidence type="ECO:0000256" key="3">
    <source>
        <dbReference type="ARBA" id="ARBA00022723"/>
    </source>
</evidence>
<dbReference type="InterPro" id="IPR001486">
    <property type="entry name" value="Hemoglobin_trunc"/>
</dbReference>
<evidence type="ECO:0000256" key="4">
    <source>
        <dbReference type="ARBA" id="ARBA00023004"/>
    </source>
</evidence>
<dbReference type="InterPro" id="IPR009050">
    <property type="entry name" value="Globin-like_sf"/>
</dbReference>
<proteinExistence type="predicted"/>
<keyword evidence="6" id="KW-1185">Reference proteome</keyword>
<dbReference type="GO" id="GO:0019825">
    <property type="term" value="F:oxygen binding"/>
    <property type="evidence" value="ECO:0007669"/>
    <property type="project" value="InterPro"/>
</dbReference>
<dbReference type="Gene3D" id="1.10.490.10">
    <property type="entry name" value="Globins"/>
    <property type="match status" value="1"/>
</dbReference>
<evidence type="ECO:0000313" key="6">
    <source>
        <dbReference type="Proteomes" id="UP000753961"/>
    </source>
</evidence>
<dbReference type="GO" id="GO:0046872">
    <property type="term" value="F:metal ion binding"/>
    <property type="evidence" value="ECO:0007669"/>
    <property type="project" value="UniProtKB-KW"/>
</dbReference>
<dbReference type="GO" id="GO:0020037">
    <property type="term" value="F:heme binding"/>
    <property type="evidence" value="ECO:0007669"/>
    <property type="project" value="InterPro"/>
</dbReference>
<name>A0A953L8W7_9BACT</name>
<gene>
    <name evidence="5" type="ORF">KUV50_02550</name>
</gene>
<dbReference type="Proteomes" id="UP000753961">
    <property type="component" value="Unassembled WGS sequence"/>
</dbReference>